<comment type="caution">
    <text evidence="1">The sequence shown here is derived from an EMBL/GenBank/DDBJ whole genome shotgun (WGS) entry which is preliminary data.</text>
</comment>
<evidence type="ECO:0008006" key="2">
    <source>
        <dbReference type="Google" id="ProtNLM"/>
    </source>
</evidence>
<feature type="non-terminal residue" evidence="1">
    <location>
        <position position="43"/>
    </location>
</feature>
<sequence length="43" mass="4982">MPSRMIFTLKQDGTYEPFDRHKLRGCLLRALGPTWDDLWCAAA</sequence>
<organism evidence="1">
    <name type="scientific">marine sediment metagenome</name>
    <dbReference type="NCBI Taxonomy" id="412755"/>
    <lineage>
        <taxon>unclassified sequences</taxon>
        <taxon>metagenomes</taxon>
        <taxon>ecological metagenomes</taxon>
    </lineage>
</organism>
<name>X1JUN3_9ZZZZ</name>
<reference evidence="1" key="1">
    <citation type="journal article" date="2014" name="Front. Microbiol.">
        <title>High frequency of phylogenetically diverse reductive dehalogenase-homologous genes in deep subseafloor sedimentary metagenomes.</title>
        <authorList>
            <person name="Kawai M."/>
            <person name="Futagami T."/>
            <person name="Toyoda A."/>
            <person name="Takaki Y."/>
            <person name="Nishi S."/>
            <person name="Hori S."/>
            <person name="Arai W."/>
            <person name="Tsubouchi T."/>
            <person name="Morono Y."/>
            <person name="Uchiyama I."/>
            <person name="Ito T."/>
            <person name="Fujiyama A."/>
            <person name="Inagaki F."/>
            <person name="Takami H."/>
        </authorList>
    </citation>
    <scope>NUCLEOTIDE SEQUENCE</scope>
    <source>
        <strain evidence="1">Expedition CK06-06</strain>
    </source>
</reference>
<dbReference type="AlphaFoldDB" id="X1JUN3"/>
<dbReference type="EMBL" id="BARU01045994">
    <property type="protein sequence ID" value="GAH98446.1"/>
    <property type="molecule type" value="Genomic_DNA"/>
</dbReference>
<accession>X1JUN3</accession>
<proteinExistence type="predicted"/>
<evidence type="ECO:0000313" key="1">
    <source>
        <dbReference type="EMBL" id="GAH98446.1"/>
    </source>
</evidence>
<protein>
    <recommendedName>
        <fullName evidence="2">ATP-cone domain-containing protein</fullName>
    </recommendedName>
</protein>
<gene>
    <name evidence="1" type="ORF">S03H2_69568</name>
</gene>